<evidence type="ECO:0000256" key="4">
    <source>
        <dbReference type="ARBA" id="ARBA00022679"/>
    </source>
</evidence>
<evidence type="ECO:0000313" key="16">
    <source>
        <dbReference type="Proteomes" id="UP000002866"/>
    </source>
</evidence>
<keyword evidence="11 13" id="KW-0234">DNA repair</keyword>
<dbReference type="RefSeq" id="XP_004179680.1">
    <property type="nucleotide sequence ID" value="XM_004179632.1"/>
</dbReference>
<keyword evidence="5 13" id="KW-0479">Metal-binding</keyword>
<evidence type="ECO:0000256" key="2">
    <source>
        <dbReference type="ARBA" id="ARBA00004123"/>
    </source>
</evidence>
<dbReference type="PANTHER" id="PTHR20973">
    <property type="entry name" value="NON-SMC ELEMENT 1-RELATED"/>
    <property type="match status" value="1"/>
</dbReference>
<accession>I2H1A9</accession>
<feature type="domain" description="Non-structural maintenance of chromosomes element 1 RING C4HC3-type" evidence="14">
    <location>
        <begin position="266"/>
        <end position="313"/>
    </location>
</feature>
<evidence type="ECO:0000256" key="8">
    <source>
        <dbReference type="ARBA" id="ARBA00022786"/>
    </source>
</evidence>
<dbReference type="GO" id="GO:0005634">
    <property type="term" value="C:nucleus"/>
    <property type="evidence" value="ECO:0007669"/>
    <property type="project" value="UniProtKB-SubCell"/>
</dbReference>
<keyword evidence="6 13" id="KW-0227">DNA damage</keyword>
<dbReference type="KEGG" id="tbl:TBLA_0C03590"/>
<dbReference type="EC" id="2.3.2.27" evidence="13"/>
<keyword evidence="12 13" id="KW-0539">Nucleus</keyword>
<evidence type="ECO:0000256" key="3">
    <source>
        <dbReference type="ARBA" id="ARBA00010258"/>
    </source>
</evidence>
<evidence type="ECO:0000256" key="9">
    <source>
        <dbReference type="ARBA" id="ARBA00022833"/>
    </source>
</evidence>
<dbReference type="Pfam" id="PF07574">
    <property type="entry name" value="SMC_Nse1"/>
    <property type="match status" value="1"/>
</dbReference>
<dbReference type="GeneID" id="14495141"/>
<dbReference type="InParanoid" id="I2H1A9"/>
<dbReference type="STRING" id="1071380.I2H1A9"/>
<dbReference type="FunCoup" id="I2H1A9">
    <property type="interactions" value="151"/>
</dbReference>
<evidence type="ECO:0000259" key="14">
    <source>
        <dbReference type="Pfam" id="PF08746"/>
    </source>
</evidence>
<dbReference type="Proteomes" id="UP000002866">
    <property type="component" value="Chromosome 3"/>
</dbReference>
<dbReference type="GO" id="GO:0000724">
    <property type="term" value="P:double-strand break repair via homologous recombination"/>
    <property type="evidence" value="ECO:0007669"/>
    <property type="project" value="TreeGrafter"/>
</dbReference>
<dbReference type="OMA" id="KIIRINH"/>
<organism evidence="15 16">
    <name type="scientific">Henningerozyma blattae (strain ATCC 34711 / CBS 6284 / DSM 70876 / NBRC 10599 / NRRL Y-10934 / UCD 77-7)</name>
    <name type="common">Yeast</name>
    <name type="synonym">Tetrapisispora blattae</name>
    <dbReference type="NCBI Taxonomy" id="1071380"/>
    <lineage>
        <taxon>Eukaryota</taxon>
        <taxon>Fungi</taxon>
        <taxon>Dikarya</taxon>
        <taxon>Ascomycota</taxon>
        <taxon>Saccharomycotina</taxon>
        <taxon>Saccharomycetes</taxon>
        <taxon>Saccharomycetales</taxon>
        <taxon>Saccharomycetaceae</taxon>
        <taxon>Henningerozyma</taxon>
    </lineage>
</organism>
<evidence type="ECO:0000256" key="7">
    <source>
        <dbReference type="ARBA" id="ARBA00022771"/>
    </source>
</evidence>
<dbReference type="InterPro" id="IPR011513">
    <property type="entry name" value="Nse1"/>
</dbReference>
<protein>
    <recommendedName>
        <fullName evidence="13">Non-structural maintenance of chromosomes element 1 homolog</fullName>
        <ecNumber evidence="13">2.3.2.27</ecNumber>
    </recommendedName>
</protein>
<keyword evidence="8 13" id="KW-0833">Ubl conjugation pathway</keyword>
<dbReference type="PANTHER" id="PTHR20973:SF0">
    <property type="entry name" value="NON-STRUCTURAL MAINTENANCE OF CHROMOSOMES ELEMENT 1 HOMOLOG"/>
    <property type="match status" value="1"/>
</dbReference>
<comment type="catalytic activity">
    <reaction evidence="1 13">
        <text>S-ubiquitinyl-[E2 ubiquitin-conjugating enzyme]-L-cysteine + [acceptor protein]-L-lysine = [E2 ubiquitin-conjugating enzyme]-L-cysteine + N(6)-ubiquitinyl-[acceptor protein]-L-lysine.</text>
        <dbReference type="EC" id="2.3.2.27"/>
    </reaction>
</comment>
<evidence type="ECO:0000256" key="5">
    <source>
        <dbReference type="ARBA" id="ARBA00022723"/>
    </source>
</evidence>
<proteinExistence type="inferred from homology"/>
<dbReference type="eggNOG" id="KOG4718">
    <property type="taxonomic scope" value="Eukaryota"/>
</dbReference>
<dbReference type="EMBL" id="HE806318">
    <property type="protein sequence ID" value="CCH60161.1"/>
    <property type="molecule type" value="Genomic_DNA"/>
</dbReference>
<comment type="similarity">
    <text evidence="3 13">Belongs to the NSE1 family.</text>
</comment>
<evidence type="ECO:0000256" key="6">
    <source>
        <dbReference type="ARBA" id="ARBA00022763"/>
    </source>
</evidence>
<evidence type="ECO:0000313" key="15">
    <source>
        <dbReference type="EMBL" id="CCH60161.1"/>
    </source>
</evidence>
<dbReference type="HOGENOM" id="CLU_826927_0_0_1"/>
<evidence type="ECO:0000256" key="1">
    <source>
        <dbReference type="ARBA" id="ARBA00000900"/>
    </source>
</evidence>
<dbReference type="GO" id="GO:0061630">
    <property type="term" value="F:ubiquitin protein ligase activity"/>
    <property type="evidence" value="ECO:0007669"/>
    <property type="project" value="UniProtKB-EC"/>
</dbReference>
<dbReference type="GO" id="GO:0006301">
    <property type="term" value="P:DNA damage tolerance"/>
    <property type="evidence" value="ECO:0007669"/>
    <property type="project" value="EnsemblFungi"/>
</dbReference>
<dbReference type="GO" id="GO:0008270">
    <property type="term" value="F:zinc ion binding"/>
    <property type="evidence" value="ECO:0007669"/>
    <property type="project" value="UniProtKB-KW"/>
</dbReference>
<keyword evidence="4 13" id="KW-0808">Transferase</keyword>
<dbReference type="Pfam" id="PF08746">
    <property type="entry name" value="zf-RING-like"/>
    <property type="match status" value="1"/>
</dbReference>
<dbReference type="GO" id="GO:0019789">
    <property type="term" value="F:SUMO transferase activity"/>
    <property type="evidence" value="ECO:0007669"/>
    <property type="project" value="EnsemblFungi"/>
</dbReference>
<dbReference type="AlphaFoldDB" id="I2H1A9"/>
<dbReference type="Gene3D" id="1.10.10.10">
    <property type="entry name" value="Winged helix-like DNA-binding domain superfamily/Winged helix DNA-binding domain"/>
    <property type="match status" value="1"/>
</dbReference>
<dbReference type="GO" id="GO:0030915">
    <property type="term" value="C:Smc5-Smc6 complex"/>
    <property type="evidence" value="ECO:0007669"/>
    <property type="project" value="UniProtKB-UniRule"/>
</dbReference>
<dbReference type="OrthoDB" id="185455at2759"/>
<evidence type="ECO:0000256" key="13">
    <source>
        <dbReference type="RuleBase" id="RU368018"/>
    </source>
</evidence>
<sequence length="325" mass="37045">MESPQLSQPSSVPIDADTDALISRHLLRYIMASEGICHENMLLLALYALNLDYSGDCQQEVLARQLQLLTNNINLKLNPLGYKIIQINHPLGKEAVNASIKNSILKLTSKYNISFRSSSKFYVYVNTVDKGVAQLATRFTAKEISYIRWCLEMFCNEGNKINEVGHISNDHAVVKMINEVVLDNNWNRIISYRCGSTELTRQESRKNELENNPSNILTASESEKVLTQMCSYKWFYRTSTGKIGMALRCFAEIQDYLKNIFGLPCCTTCSQVALQGVMCGSDYCITQQENRTVWHPDCFRHQYIHVNQNCPNCNQSLHENGIYIL</sequence>
<gene>
    <name evidence="15" type="primary">TBLA0C03590</name>
    <name evidence="15" type="ORF">TBLA_0C03590</name>
</gene>
<dbReference type="InterPro" id="IPR036388">
    <property type="entry name" value="WH-like_DNA-bd_sf"/>
</dbReference>
<comment type="function">
    <text evidence="13">Acts in a DNA repair pathway for removal of UV-induced DNA damage that is distinct from classical nucleotide excision repair and in repair of ionizing radiation damage. Functions in homologous recombination repair of DNA double strand breaks and in recovery of stalled replication forks.</text>
</comment>
<dbReference type="InterPro" id="IPR014857">
    <property type="entry name" value="Nse1_RING_C4HC3-type"/>
</dbReference>
<name>I2H1A9_HENB6</name>
<keyword evidence="10 13" id="KW-0233">DNA recombination</keyword>
<comment type="subcellular location">
    <subcellularLocation>
        <location evidence="2 13">Nucleus</location>
    </subcellularLocation>
</comment>
<keyword evidence="9 13" id="KW-0862">Zinc</keyword>
<keyword evidence="16" id="KW-1185">Reference proteome</keyword>
<comment type="subunit">
    <text evidence="13">Component of the Smc5-Smc6 complex.</text>
</comment>
<keyword evidence="7 13" id="KW-0863">Zinc-finger</keyword>
<reference evidence="15 16" key="1">
    <citation type="journal article" date="2011" name="Proc. Natl. Acad. Sci. U.S.A.">
        <title>Evolutionary erosion of yeast sex chromosomes by mating-type switching accidents.</title>
        <authorList>
            <person name="Gordon J.L."/>
            <person name="Armisen D."/>
            <person name="Proux-Wera E."/>
            <person name="Oheigeartaigh S.S."/>
            <person name="Byrne K.P."/>
            <person name="Wolfe K.H."/>
        </authorList>
    </citation>
    <scope>NUCLEOTIDE SEQUENCE [LARGE SCALE GENOMIC DNA]</scope>
    <source>
        <strain evidence="16">ATCC 34711 / CBS 6284 / DSM 70876 / NBRC 10599 / NRRL Y-10934 / UCD 77-7</strain>
    </source>
</reference>
<evidence type="ECO:0000256" key="10">
    <source>
        <dbReference type="ARBA" id="ARBA00023172"/>
    </source>
</evidence>
<evidence type="ECO:0000256" key="11">
    <source>
        <dbReference type="ARBA" id="ARBA00023204"/>
    </source>
</evidence>
<evidence type="ECO:0000256" key="12">
    <source>
        <dbReference type="ARBA" id="ARBA00023242"/>
    </source>
</evidence>